<dbReference type="Proteomes" id="UP000248329">
    <property type="component" value="Unassembled WGS sequence"/>
</dbReference>
<sequence length="228" mass="24945">MSLLPIINGVYVGEDKAKRVVNMDIKVRNRRGSRNIKPLGFSILVAVILVLCAPSALAAYPDSNGNTKYEWITNVNFSEINETTGKETDGYGNYTNISARVSRGVSYNLSVTIHPDAFACYITAWIDWNQDEDFNDTDEKFVVANGSYTGGPHTVSITVPNGSTTTTRMRVSLKEGSEPPSYGPIGYGEVEDYSVQVSDPEPPIPELPTVALFSIGLLLLVGYVLRKK</sequence>
<organism evidence="1 2">
    <name type="scientific">Candidatus Methanogaster sp</name>
    <dbReference type="NCBI Taxonomy" id="3386292"/>
    <lineage>
        <taxon>Archaea</taxon>
        <taxon>Methanobacteriati</taxon>
        <taxon>Methanobacteriota</taxon>
        <taxon>Stenosarchaea group</taxon>
        <taxon>Methanomicrobia</taxon>
        <taxon>Methanosarcinales</taxon>
        <taxon>ANME-2 cluster</taxon>
        <taxon>Candidatus Methanogasteraceae</taxon>
        <taxon>Candidatus Methanogaster</taxon>
    </lineage>
</organism>
<proteinExistence type="predicted"/>
<comment type="caution">
    <text evidence="1">The sequence shown here is derived from an EMBL/GenBank/DDBJ whole genome shotgun (WGS) entry which is preliminary data.</text>
</comment>
<protein>
    <submittedName>
        <fullName evidence="1">Uncharacterized protein</fullName>
    </submittedName>
</protein>
<evidence type="ECO:0000313" key="2">
    <source>
        <dbReference type="Proteomes" id="UP000248329"/>
    </source>
</evidence>
<evidence type="ECO:0000313" key="1">
    <source>
        <dbReference type="EMBL" id="PXF62164.1"/>
    </source>
</evidence>
<gene>
    <name evidence="1" type="ORF">C4B59_00705</name>
</gene>
<accession>A0AC61L751</accession>
<reference evidence="1" key="1">
    <citation type="submission" date="2018-01" db="EMBL/GenBank/DDBJ databases">
        <authorList>
            <person name="Krukenberg V."/>
        </authorList>
    </citation>
    <scope>NUCLEOTIDE SEQUENCE</scope>
    <source>
        <strain evidence="1">E20ANME2</strain>
    </source>
</reference>
<name>A0AC61L751_9EURY</name>
<dbReference type="EMBL" id="PQXF01000001">
    <property type="protein sequence ID" value="PXF62164.1"/>
    <property type="molecule type" value="Genomic_DNA"/>
</dbReference>